<evidence type="ECO:0000256" key="1">
    <source>
        <dbReference type="ARBA" id="ARBA00004196"/>
    </source>
</evidence>
<dbReference type="SUPFAM" id="SSF53822">
    <property type="entry name" value="Periplasmic binding protein-like I"/>
    <property type="match status" value="1"/>
</dbReference>
<feature type="domain" description="Periplasmic binding protein" evidence="4">
    <location>
        <begin position="52"/>
        <end position="270"/>
    </location>
</feature>
<reference evidence="5 6" key="1">
    <citation type="submission" date="2019-07" db="EMBL/GenBank/DDBJ databases">
        <title>Diversity of Bacteria from Kongsfjorden, Arctic.</title>
        <authorList>
            <person name="Yu Y."/>
        </authorList>
    </citation>
    <scope>NUCLEOTIDE SEQUENCE [LARGE SCALE GENOMIC DNA]</scope>
    <source>
        <strain evidence="5 6">SM1927</strain>
    </source>
</reference>
<name>A0ABY3FF84_9GAMM</name>
<comment type="similarity">
    <text evidence="2">Belongs to the bacterial solute-binding protein 2 family.</text>
</comment>
<sequence length="368" mass="40950">MRCVLGLERMRRLKKQFLIFLLCLIISPSSFAKLNITFVNPGFADSSDEINTTGNFWFKVSKIMLNAADDLDINLHIKYANRNHILMKELIRQAIKDNPDYLIVVDEKSVVSKYLAKLNTRNIPIYFLYSRPAIGKLISLQRDGVNIIGSVIPDNYAAGKVLAQQLLIKHSTTSTQPANILALIGDYTTPASIDRVAGLDEFVEQHEDINFIGKEVANWSEQESYTKTLAFMEFAPEINIIWCANDAIGFGAKRALQAHNSAHKVIVGGMNWDSVPKGIKALDITLGGHVLLGAYALINIADHHNEKTRTSLNHSSLAIFNNLKAETVSLVKHINETDLADIDFAQFSKMATDPQPFTVDNLAKALNK</sequence>
<evidence type="ECO:0000259" key="4">
    <source>
        <dbReference type="Pfam" id="PF13407"/>
    </source>
</evidence>
<dbReference type="InterPro" id="IPR025997">
    <property type="entry name" value="SBP_2_dom"/>
</dbReference>
<dbReference type="Proteomes" id="UP000317938">
    <property type="component" value="Unassembled WGS sequence"/>
</dbReference>
<protein>
    <submittedName>
        <fullName evidence="5">Substrate-binding domain-containing protein</fullName>
    </submittedName>
</protein>
<dbReference type="PANTHER" id="PTHR46847">
    <property type="entry name" value="D-ALLOSE-BINDING PERIPLASMIC PROTEIN-RELATED"/>
    <property type="match status" value="1"/>
</dbReference>
<gene>
    <name evidence="5" type="ORF">FQP85_07810</name>
</gene>
<dbReference type="Gene3D" id="3.40.50.2300">
    <property type="match status" value="2"/>
</dbReference>
<dbReference type="InterPro" id="IPR028082">
    <property type="entry name" value="Peripla_BP_I"/>
</dbReference>
<evidence type="ECO:0000313" key="6">
    <source>
        <dbReference type="Proteomes" id="UP000317938"/>
    </source>
</evidence>
<proteinExistence type="inferred from homology"/>
<evidence type="ECO:0000256" key="2">
    <source>
        <dbReference type="ARBA" id="ARBA00007639"/>
    </source>
</evidence>
<organism evidence="5 6">
    <name type="scientific">Pseudoalteromonas neustonica</name>
    <dbReference type="NCBI Taxonomy" id="1840331"/>
    <lineage>
        <taxon>Bacteria</taxon>
        <taxon>Pseudomonadati</taxon>
        <taxon>Pseudomonadota</taxon>
        <taxon>Gammaproteobacteria</taxon>
        <taxon>Alteromonadales</taxon>
        <taxon>Pseudoalteromonadaceae</taxon>
        <taxon>Pseudoalteromonas</taxon>
    </lineage>
</organism>
<dbReference type="Pfam" id="PF13407">
    <property type="entry name" value="Peripla_BP_4"/>
    <property type="match status" value="1"/>
</dbReference>
<comment type="caution">
    <text evidence="5">The sequence shown here is derived from an EMBL/GenBank/DDBJ whole genome shotgun (WGS) entry which is preliminary data.</text>
</comment>
<keyword evidence="3" id="KW-0732">Signal</keyword>
<keyword evidence="6" id="KW-1185">Reference proteome</keyword>
<evidence type="ECO:0000313" key="5">
    <source>
        <dbReference type="EMBL" id="TVU84266.1"/>
    </source>
</evidence>
<dbReference type="EMBL" id="VNFF01000006">
    <property type="protein sequence ID" value="TVU84266.1"/>
    <property type="molecule type" value="Genomic_DNA"/>
</dbReference>
<dbReference type="CDD" id="cd06324">
    <property type="entry name" value="PBP1_ABC_sugar_binding-like"/>
    <property type="match status" value="1"/>
</dbReference>
<accession>A0ABY3FF84</accession>
<dbReference type="PANTHER" id="PTHR46847:SF2">
    <property type="entry name" value="ABC TRANSPORTER SUGAR-BINDING PROTEIN"/>
    <property type="match status" value="1"/>
</dbReference>
<comment type="subcellular location">
    <subcellularLocation>
        <location evidence="1">Cell envelope</location>
    </subcellularLocation>
</comment>
<evidence type="ECO:0000256" key="3">
    <source>
        <dbReference type="ARBA" id="ARBA00022729"/>
    </source>
</evidence>